<feature type="domain" description="Helix-turn-helix" evidence="1">
    <location>
        <begin position="10"/>
        <end position="57"/>
    </location>
</feature>
<dbReference type="Proteomes" id="UP000809829">
    <property type="component" value="Unassembled WGS sequence"/>
</dbReference>
<comment type="caution">
    <text evidence="2">The sequence shown here is derived from an EMBL/GenBank/DDBJ whole genome shotgun (WGS) entry which is preliminary data.</text>
</comment>
<dbReference type="Pfam" id="PF12728">
    <property type="entry name" value="HTH_17"/>
    <property type="match status" value="1"/>
</dbReference>
<accession>A0ABS2QTR0</accession>
<gene>
    <name evidence="2" type="ORF">JOC83_001698</name>
</gene>
<evidence type="ECO:0000313" key="2">
    <source>
        <dbReference type="EMBL" id="MBM7702851.1"/>
    </source>
</evidence>
<dbReference type="RefSeq" id="WP_205186192.1">
    <property type="nucleotide sequence ID" value="NZ_JAFBFC010000003.1"/>
</dbReference>
<reference evidence="2 3" key="1">
    <citation type="submission" date="2021-01" db="EMBL/GenBank/DDBJ databases">
        <title>Genomic Encyclopedia of Type Strains, Phase IV (KMG-IV): sequencing the most valuable type-strain genomes for metagenomic binning, comparative biology and taxonomic classification.</title>
        <authorList>
            <person name="Goeker M."/>
        </authorList>
    </citation>
    <scope>NUCLEOTIDE SEQUENCE [LARGE SCALE GENOMIC DNA]</scope>
    <source>
        <strain evidence="2 3">DSM 104297</strain>
    </source>
</reference>
<keyword evidence="2" id="KW-0238">DNA-binding</keyword>
<organism evidence="2 3">
    <name type="scientific">Priestia iocasae</name>
    <dbReference type="NCBI Taxonomy" id="2291674"/>
    <lineage>
        <taxon>Bacteria</taxon>
        <taxon>Bacillati</taxon>
        <taxon>Bacillota</taxon>
        <taxon>Bacilli</taxon>
        <taxon>Bacillales</taxon>
        <taxon>Bacillaceae</taxon>
        <taxon>Priestia</taxon>
    </lineage>
</organism>
<dbReference type="InterPro" id="IPR041657">
    <property type="entry name" value="HTH_17"/>
</dbReference>
<proteinExistence type="predicted"/>
<sequence length="73" mass="8427">MNSLDQYPDVLNVDDIQEILGIGRRQAYELVSSGQFHTVRVGKRIKILKAVFVRWLDGEEETDNIHEKISNLD</sequence>
<evidence type="ECO:0000259" key="1">
    <source>
        <dbReference type="Pfam" id="PF12728"/>
    </source>
</evidence>
<dbReference type="GO" id="GO:0003677">
    <property type="term" value="F:DNA binding"/>
    <property type="evidence" value="ECO:0007669"/>
    <property type="project" value="UniProtKB-KW"/>
</dbReference>
<name>A0ABS2QTR0_9BACI</name>
<keyword evidence="3" id="KW-1185">Reference proteome</keyword>
<dbReference type="EMBL" id="JAFBFC010000003">
    <property type="protein sequence ID" value="MBM7702851.1"/>
    <property type="molecule type" value="Genomic_DNA"/>
</dbReference>
<evidence type="ECO:0000313" key="3">
    <source>
        <dbReference type="Proteomes" id="UP000809829"/>
    </source>
</evidence>
<protein>
    <submittedName>
        <fullName evidence="2">DNA-binding transcriptional regulator AlpA</fullName>
    </submittedName>
</protein>